<gene>
    <name evidence="2" type="ORF">PECAL_1P03720</name>
</gene>
<sequence length="284" mass="31519">VNNLRVRLRPRLARRLLALAGLRVRALFEGVGDVAVLGRDGRHAPEHVDAAREVEAGWSLRPPAKPRRREGRRRPRGRRPSGPRGRQVRVAPVRAHVERRRRQLRGSAAPDVAAQVVRRDQQREGRLRGDDVRNQAVDVVAAVGRVRHEHCVTRHRALRDVRVEVSVLVYYVAKSQCLEPPDHASITIVGVVDAPADGPHEGRQVLVGVDRGLGVVRRLRDLEGVARRGLRPAVRGFLLLAAFFFGFRCRGGGAVVPGALHILLLLWSMCNALQQCCVHPLACQ</sequence>
<comment type="caution">
    <text evidence="2">The sequence shown here is derived from an EMBL/GenBank/DDBJ whole genome shotgun (WGS) entry which is preliminary data.</text>
</comment>
<keyword evidence="3" id="KW-1185">Reference proteome</keyword>
<feature type="compositionally biased region" description="Basic residues" evidence="1">
    <location>
        <begin position="64"/>
        <end position="81"/>
    </location>
</feature>
<reference evidence="2" key="1">
    <citation type="submission" date="2021-11" db="EMBL/GenBank/DDBJ databases">
        <authorList>
            <consortium name="Genoscope - CEA"/>
            <person name="William W."/>
        </authorList>
    </citation>
    <scope>NUCLEOTIDE SEQUENCE</scope>
</reference>
<dbReference type="Proteomes" id="UP000789595">
    <property type="component" value="Unassembled WGS sequence"/>
</dbReference>
<feature type="non-terminal residue" evidence="2">
    <location>
        <position position="1"/>
    </location>
</feature>
<dbReference type="AlphaFoldDB" id="A0A8J2S5J7"/>
<proteinExistence type="predicted"/>
<organism evidence="2 3">
    <name type="scientific">Pelagomonas calceolata</name>
    <dbReference type="NCBI Taxonomy" id="35677"/>
    <lineage>
        <taxon>Eukaryota</taxon>
        <taxon>Sar</taxon>
        <taxon>Stramenopiles</taxon>
        <taxon>Ochrophyta</taxon>
        <taxon>Pelagophyceae</taxon>
        <taxon>Pelagomonadales</taxon>
        <taxon>Pelagomonadaceae</taxon>
        <taxon>Pelagomonas</taxon>
    </lineage>
</organism>
<accession>A0A8J2S5J7</accession>
<protein>
    <submittedName>
        <fullName evidence="2">Uncharacterized protein</fullName>
    </submittedName>
</protein>
<dbReference type="EMBL" id="CAKKNE010000001">
    <property type="protein sequence ID" value="CAH0364025.1"/>
    <property type="molecule type" value="Genomic_DNA"/>
</dbReference>
<name>A0A8J2S5J7_9STRA</name>
<evidence type="ECO:0000313" key="2">
    <source>
        <dbReference type="EMBL" id="CAH0364025.1"/>
    </source>
</evidence>
<evidence type="ECO:0000313" key="3">
    <source>
        <dbReference type="Proteomes" id="UP000789595"/>
    </source>
</evidence>
<feature type="region of interest" description="Disordered" evidence="1">
    <location>
        <begin position="48"/>
        <end position="128"/>
    </location>
</feature>
<evidence type="ECO:0000256" key="1">
    <source>
        <dbReference type="SAM" id="MobiDB-lite"/>
    </source>
</evidence>
<feature type="compositionally biased region" description="Basic and acidic residues" evidence="1">
    <location>
        <begin position="117"/>
        <end position="128"/>
    </location>
</feature>